<protein>
    <submittedName>
        <fullName evidence="3">Uncharacterized protein</fullName>
    </submittedName>
</protein>
<evidence type="ECO:0000313" key="3">
    <source>
        <dbReference type="EMBL" id="OWF49170.1"/>
    </source>
</evidence>
<organism evidence="3 4">
    <name type="scientific">Mizuhopecten yessoensis</name>
    <name type="common">Japanese scallop</name>
    <name type="synonym">Patinopecten yessoensis</name>
    <dbReference type="NCBI Taxonomy" id="6573"/>
    <lineage>
        <taxon>Eukaryota</taxon>
        <taxon>Metazoa</taxon>
        <taxon>Spiralia</taxon>
        <taxon>Lophotrochozoa</taxon>
        <taxon>Mollusca</taxon>
        <taxon>Bivalvia</taxon>
        <taxon>Autobranchia</taxon>
        <taxon>Pteriomorphia</taxon>
        <taxon>Pectinida</taxon>
        <taxon>Pectinoidea</taxon>
        <taxon>Pectinidae</taxon>
        <taxon>Mizuhopecten</taxon>
    </lineage>
</organism>
<feature type="transmembrane region" description="Helical" evidence="2">
    <location>
        <begin position="6"/>
        <end position="24"/>
    </location>
</feature>
<evidence type="ECO:0000256" key="1">
    <source>
        <dbReference type="SAM" id="MobiDB-lite"/>
    </source>
</evidence>
<name>A0A210QK97_MIZYE</name>
<sequence>MRDIVVMCSLTFSIMIVMVIIVRARSLIRLYVYRCFGNIIWWPFTPKPYTCTELAGHEGIPAINVTTTPSDIRMVETDHKERKTVYLSPLMEVAEQMQKGSRAQAMFDYLKKYGDLGRPIHPPWEPRRIPAASEDSQSPLPELEEVVVHSGDNRDGRCRTAEDAQSSVQELQEVVVDSSCYNRDERCPTDRERVDGYRRSDGAGKDNMENAWTTPGPPLPRMEPSGIPPAASRTNPN</sequence>
<keyword evidence="2" id="KW-1133">Transmembrane helix</keyword>
<proteinExistence type="predicted"/>
<dbReference type="AlphaFoldDB" id="A0A210QK97"/>
<feature type="compositionally biased region" description="Basic and acidic residues" evidence="1">
    <location>
        <begin position="183"/>
        <end position="208"/>
    </location>
</feature>
<feature type="region of interest" description="Disordered" evidence="1">
    <location>
        <begin position="151"/>
        <end position="170"/>
    </location>
</feature>
<reference evidence="3 4" key="1">
    <citation type="journal article" date="2017" name="Nat. Ecol. Evol.">
        <title>Scallop genome provides insights into evolution of bilaterian karyotype and development.</title>
        <authorList>
            <person name="Wang S."/>
            <person name="Zhang J."/>
            <person name="Jiao W."/>
            <person name="Li J."/>
            <person name="Xun X."/>
            <person name="Sun Y."/>
            <person name="Guo X."/>
            <person name="Huan P."/>
            <person name="Dong B."/>
            <person name="Zhang L."/>
            <person name="Hu X."/>
            <person name="Sun X."/>
            <person name="Wang J."/>
            <person name="Zhao C."/>
            <person name="Wang Y."/>
            <person name="Wang D."/>
            <person name="Huang X."/>
            <person name="Wang R."/>
            <person name="Lv J."/>
            <person name="Li Y."/>
            <person name="Zhang Z."/>
            <person name="Liu B."/>
            <person name="Lu W."/>
            <person name="Hui Y."/>
            <person name="Liang J."/>
            <person name="Zhou Z."/>
            <person name="Hou R."/>
            <person name="Li X."/>
            <person name="Liu Y."/>
            <person name="Li H."/>
            <person name="Ning X."/>
            <person name="Lin Y."/>
            <person name="Zhao L."/>
            <person name="Xing Q."/>
            <person name="Dou J."/>
            <person name="Li Y."/>
            <person name="Mao J."/>
            <person name="Guo H."/>
            <person name="Dou H."/>
            <person name="Li T."/>
            <person name="Mu C."/>
            <person name="Jiang W."/>
            <person name="Fu Q."/>
            <person name="Fu X."/>
            <person name="Miao Y."/>
            <person name="Liu J."/>
            <person name="Yu Q."/>
            <person name="Li R."/>
            <person name="Liao H."/>
            <person name="Li X."/>
            <person name="Kong Y."/>
            <person name="Jiang Z."/>
            <person name="Chourrout D."/>
            <person name="Li R."/>
            <person name="Bao Z."/>
        </authorList>
    </citation>
    <scope>NUCLEOTIDE SEQUENCE [LARGE SCALE GENOMIC DNA]</scope>
    <source>
        <strain evidence="3 4">PY_sf001</strain>
    </source>
</reference>
<comment type="caution">
    <text evidence="3">The sequence shown here is derived from an EMBL/GenBank/DDBJ whole genome shotgun (WGS) entry which is preliminary data.</text>
</comment>
<feature type="region of interest" description="Disordered" evidence="1">
    <location>
        <begin position="183"/>
        <end position="237"/>
    </location>
</feature>
<evidence type="ECO:0000256" key="2">
    <source>
        <dbReference type="SAM" id="Phobius"/>
    </source>
</evidence>
<dbReference type="OrthoDB" id="10622629at2759"/>
<feature type="compositionally biased region" description="Basic and acidic residues" evidence="1">
    <location>
        <begin position="151"/>
        <end position="162"/>
    </location>
</feature>
<evidence type="ECO:0000313" key="4">
    <source>
        <dbReference type="Proteomes" id="UP000242188"/>
    </source>
</evidence>
<accession>A0A210QK97</accession>
<gene>
    <name evidence="3" type="ORF">KP79_PYT23950</name>
</gene>
<dbReference type="Proteomes" id="UP000242188">
    <property type="component" value="Unassembled WGS sequence"/>
</dbReference>
<keyword evidence="4" id="KW-1185">Reference proteome</keyword>
<dbReference type="EMBL" id="NEDP02003225">
    <property type="protein sequence ID" value="OWF49170.1"/>
    <property type="molecule type" value="Genomic_DNA"/>
</dbReference>
<keyword evidence="2" id="KW-0812">Transmembrane</keyword>
<keyword evidence="2" id="KW-0472">Membrane</keyword>
<feature type="region of interest" description="Disordered" evidence="1">
    <location>
        <begin position="121"/>
        <end position="141"/>
    </location>
</feature>